<evidence type="ECO:0000313" key="10">
    <source>
        <dbReference type="Proteomes" id="UP000183104"/>
    </source>
</evidence>
<accession>A0A0N8PML5</accession>
<organism evidence="9 10">
    <name type="scientific">Thiohalorhabdus denitrificans</name>
    <dbReference type="NCBI Taxonomy" id="381306"/>
    <lineage>
        <taxon>Bacteria</taxon>
        <taxon>Pseudomonadati</taxon>
        <taxon>Pseudomonadota</taxon>
        <taxon>Gammaproteobacteria</taxon>
        <taxon>Thiohalorhabdales</taxon>
        <taxon>Thiohalorhabdaceae</taxon>
        <taxon>Thiohalorhabdus</taxon>
    </lineage>
</organism>
<dbReference type="GO" id="GO:0033214">
    <property type="term" value="P:siderophore-iron import into cell"/>
    <property type="evidence" value="ECO:0007669"/>
    <property type="project" value="TreeGrafter"/>
</dbReference>
<evidence type="ECO:0000256" key="5">
    <source>
        <dbReference type="ARBA" id="ARBA00022692"/>
    </source>
</evidence>
<protein>
    <submittedName>
        <fullName evidence="9">Iron complex transport system permease protein</fullName>
    </submittedName>
</protein>
<feature type="transmembrane region" description="Helical" evidence="8">
    <location>
        <begin position="117"/>
        <end position="135"/>
    </location>
</feature>
<feature type="transmembrane region" description="Helical" evidence="8">
    <location>
        <begin position="64"/>
        <end position="83"/>
    </location>
</feature>
<dbReference type="Pfam" id="PF01032">
    <property type="entry name" value="FecCD"/>
    <property type="match status" value="1"/>
</dbReference>
<dbReference type="OrthoDB" id="9055647at2"/>
<keyword evidence="7 8" id="KW-0472">Membrane</keyword>
<dbReference type="SUPFAM" id="SSF81345">
    <property type="entry name" value="ABC transporter involved in vitamin B12 uptake, BtuC"/>
    <property type="match status" value="1"/>
</dbReference>
<dbReference type="PANTHER" id="PTHR30472:SF25">
    <property type="entry name" value="ABC TRANSPORTER PERMEASE PROTEIN MJ0876-RELATED"/>
    <property type="match status" value="1"/>
</dbReference>
<dbReference type="AlphaFoldDB" id="A0A0N8PML5"/>
<feature type="transmembrane region" description="Helical" evidence="8">
    <location>
        <begin position="276"/>
        <end position="294"/>
    </location>
</feature>
<proteinExistence type="inferred from homology"/>
<evidence type="ECO:0000256" key="7">
    <source>
        <dbReference type="ARBA" id="ARBA00023136"/>
    </source>
</evidence>
<keyword evidence="6 8" id="KW-1133">Transmembrane helix</keyword>
<evidence type="ECO:0000313" key="9">
    <source>
        <dbReference type="EMBL" id="SCX78664.1"/>
    </source>
</evidence>
<evidence type="ECO:0000256" key="3">
    <source>
        <dbReference type="ARBA" id="ARBA00022448"/>
    </source>
</evidence>
<dbReference type="Proteomes" id="UP000183104">
    <property type="component" value="Unassembled WGS sequence"/>
</dbReference>
<evidence type="ECO:0000256" key="1">
    <source>
        <dbReference type="ARBA" id="ARBA00004651"/>
    </source>
</evidence>
<evidence type="ECO:0000256" key="4">
    <source>
        <dbReference type="ARBA" id="ARBA00022475"/>
    </source>
</evidence>
<comment type="subcellular location">
    <subcellularLocation>
        <location evidence="1">Cell membrane</location>
        <topology evidence="1">Multi-pass membrane protein</topology>
    </subcellularLocation>
</comment>
<feature type="transmembrane region" description="Helical" evidence="8">
    <location>
        <begin position="239"/>
        <end position="264"/>
    </location>
</feature>
<keyword evidence="10" id="KW-1185">Reference proteome</keyword>
<dbReference type="InterPro" id="IPR037294">
    <property type="entry name" value="ABC_BtuC-like"/>
</dbReference>
<gene>
    <name evidence="9" type="ORF">SAMN05661077_0424</name>
</gene>
<dbReference type="CDD" id="cd06550">
    <property type="entry name" value="TM_ABC_iron-siderophores_like"/>
    <property type="match status" value="1"/>
</dbReference>
<feature type="transmembrane region" description="Helical" evidence="8">
    <location>
        <begin position="90"/>
        <end position="111"/>
    </location>
</feature>
<name>A0A0N8PML5_9GAMM</name>
<dbReference type="STRING" id="381306.AN478_12160"/>
<feature type="transmembrane region" description="Helical" evidence="8">
    <location>
        <begin position="306"/>
        <end position="326"/>
    </location>
</feature>
<keyword evidence="5 8" id="KW-0812">Transmembrane</keyword>
<dbReference type="PATRIC" id="fig|381306.5.peg.1583"/>
<evidence type="ECO:0000256" key="6">
    <source>
        <dbReference type="ARBA" id="ARBA00022989"/>
    </source>
</evidence>
<evidence type="ECO:0000256" key="2">
    <source>
        <dbReference type="ARBA" id="ARBA00007935"/>
    </source>
</evidence>
<feature type="transmembrane region" description="Helical" evidence="8">
    <location>
        <begin position="194"/>
        <end position="218"/>
    </location>
</feature>
<dbReference type="RefSeq" id="WP_054966891.1">
    <property type="nucleotide sequence ID" value="NZ_FMUN01000001.1"/>
</dbReference>
<keyword evidence="3" id="KW-0813">Transport</keyword>
<dbReference type="GO" id="GO:0022857">
    <property type="term" value="F:transmembrane transporter activity"/>
    <property type="evidence" value="ECO:0007669"/>
    <property type="project" value="InterPro"/>
</dbReference>
<dbReference type="Gene3D" id="1.10.3470.10">
    <property type="entry name" value="ABC transporter involved in vitamin B12 uptake, BtuC"/>
    <property type="match status" value="1"/>
</dbReference>
<keyword evidence="4" id="KW-1003">Cell membrane</keyword>
<sequence>MPHEVSRPWLLPLLGAVVLALMGFSLVLGYVAIPPGQVWAALVAPDETPVSQIVQELRLPRTLLGVAVGASLGIAGAGLQGLLRNPLAEPGVLGISNTAALGAVVTLYTGVAAAVPLALPAAAMAGALVSMLVLYGLAGREANVQTLILAGVAISSLAGALISVALNLAPSPHATTEILFWLLGSLADRGMDHVAWGLPFMGVGVALLLSAGRALDALSMGEETARSLGFNLSALRFRVIAGATLAVGAGVAVSGSIGFVGLVVPHLLRPLVGYQPARLLAASALGGAILLLLADMGLRLASDEVDLKLGVVTALVGAPFFLHLVLKTRRMTV</sequence>
<dbReference type="InterPro" id="IPR000522">
    <property type="entry name" value="ABC_transptr_permease_BtuC"/>
</dbReference>
<reference evidence="10" key="1">
    <citation type="submission" date="2016-10" db="EMBL/GenBank/DDBJ databases">
        <authorList>
            <person name="Varghese N."/>
        </authorList>
    </citation>
    <scope>NUCLEOTIDE SEQUENCE [LARGE SCALE GENOMIC DNA]</scope>
    <source>
        <strain evidence="10">HL 19</strain>
    </source>
</reference>
<evidence type="ECO:0000256" key="8">
    <source>
        <dbReference type="SAM" id="Phobius"/>
    </source>
</evidence>
<dbReference type="GO" id="GO:0005886">
    <property type="term" value="C:plasma membrane"/>
    <property type="evidence" value="ECO:0007669"/>
    <property type="project" value="UniProtKB-SubCell"/>
</dbReference>
<dbReference type="EMBL" id="FMUN01000001">
    <property type="protein sequence ID" value="SCX78664.1"/>
    <property type="molecule type" value="Genomic_DNA"/>
</dbReference>
<feature type="transmembrane region" description="Helical" evidence="8">
    <location>
        <begin position="147"/>
        <end position="169"/>
    </location>
</feature>
<comment type="similarity">
    <text evidence="2">Belongs to the binding-protein-dependent transport system permease family. FecCD subfamily.</text>
</comment>
<dbReference type="PANTHER" id="PTHR30472">
    <property type="entry name" value="FERRIC ENTEROBACTIN TRANSPORT SYSTEM PERMEASE PROTEIN"/>
    <property type="match status" value="1"/>
</dbReference>
<dbReference type="FunFam" id="1.10.3470.10:FF:000001">
    <property type="entry name" value="Vitamin B12 ABC transporter permease BtuC"/>
    <property type="match status" value="1"/>
</dbReference>